<protein>
    <submittedName>
        <fullName evidence="6">Tyrosine-type recombinase/integrase</fullName>
    </submittedName>
</protein>
<gene>
    <name evidence="6" type="ORF">ACFSRY_05060</name>
</gene>
<evidence type="ECO:0000256" key="2">
    <source>
        <dbReference type="ARBA" id="ARBA00022908"/>
    </source>
</evidence>
<evidence type="ECO:0000313" key="7">
    <source>
        <dbReference type="Proteomes" id="UP001597544"/>
    </source>
</evidence>
<dbReference type="Pfam" id="PF00589">
    <property type="entry name" value="Phage_integrase"/>
    <property type="match status" value="1"/>
</dbReference>
<accession>A0ABW5IIN4</accession>
<dbReference type="Proteomes" id="UP001597544">
    <property type="component" value="Unassembled WGS sequence"/>
</dbReference>
<reference evidence="7" key="1">
    <citation type="journal article" date="2019" name="Int. J. Syst. Evol. Microbiol.">
        <title>The Global Catalogue of Microorganisms (GCM) 10K type strain sequencing project: providing services to taxonomists for standard genome sequencing and annotation.</title>
        <authorList>
            <consortium name="The Broad Institute Genomics Platform"/>
            <consortium name="The Broad Institute Genome Sequencing Center for Infectious Disease"/>
            <person name="Wu L."/>
            <person name="Ma J."/>
        </authorList>
    </citation>
    <scope>NUCLEOTIDE SEQUENCE [LARGE SCALE GENOMIC DNA]</scope>
    <source>
        <strain evidence="7">KCTC 42498</strain>
    </source>
</reference>
<dbReference type="InterPro" id="IPR050090">
    <property type="entry name" value="Tyrosine_recombinase_XerCD"/>
</dbReference>
<dbReference type="RefSeq" id="WP_377503685.1">
    <property type="nucleotide sequence ID" value="NZ_JBHULU010000006.1"/>
</dbReference>
<dbReference type="PANTHER" id="PTHR30349:SF41">
    <property type="entry name" value="INTEGRASE_RECOMBINASE PROTEIN MJ0367-RELATED"/>
    <property type="match status" value="1"/>
</dbReference>
<comment type="caution">
    <text evidence="6">The sequence shown here is derived from an EMBL/GenBank/DDBJ whole genome shotgun (WGS) entry which is preliminary data.</text>
</comment>
<keyword evidence="4" id="KW-0233">DNA recombination</keyword>
<dbReference type="PANTHER" id="PTHR30349">
    <property type="entry name" value="PHAGE INTEGRASE-RELATED"/>
    <property type="match status" value="1"/>
</dbReference>
<name>A0ABW5IIN4_9BACT</name>
<sequence>MYYTSSQPVIFLNPLEHDGKPFIRIWHKPNPFIVKRLKEAEWLRYSKTYKCFVMHRSEQCIERLHLHFDGMAKVDARYLNRPKRLRPAEGLVILSEGHASEPLKKAPVLPVVRLQPLEHEGKSLVQISHAYDTSIYECLRLSKSCRWLPALKCFVTGAGSDSLHLLLDDVAGVAQLWLAQTLKVRDLRLQARLWEQNYAKGEGYIACPVAYLEKLFLLNYSMNTIRTYHSLLLRFLNGHKEQGLEKINAFSEEEINHYHRGMVQSQKYSFSTISQSINAVKFYFQRVLGRHEVQLNLVERPEKPRRLPTVLSKQEVARILSVTENIKHRCLLQLLYSGGLRIGEVINLRLSDVQSDRNLLLIRGGKGKKDRTTLLSQKLLEGLREYYKTYRPKVWLFEGQTGGQYTVESIRNVFRASMAKAGIQTKATPHTLRHSFATHLLEQGTDLRYIQTLLGHGSSRTTEIYTHVTSHSLEKITSPLDNL</sequence>
<dbReference type="InterPro" id="IPR010998">
    <property type="entry name" value="Integrase_recombinase_N"/>
</dbReference>
<dbReference type="InterPro" id="IPR002104">
    <property type="entry name" value="Integrase_catalytic"/>
</dbReference>
<comment type="similarity">
    <text evidence="1">Belongs to the 'phage' integrase family.</text>
</comment>
<dbReference type="Pfam" id="PF13495">
    <property type="entry name" value="Phage_int_SAM_4"/>
    <property type="match status" value="1"/>
</dbReference>
<dbReference type="Gene3D" id="1.10.150.130">
    <property type="match status" value="1"/>
</dbReference>
<proteinExistence type="inferred from homology"/>
<organism evidence="6 7">
    <name type="scientific">Pontibacter locisalis</name>
    <dbReference type="NCBI Taxonomy" id="1719035"/>
    <lineage>
        <taxon>Bacteria</taxon>
        <taxon>Pseudomonadati</taxon>
        <taxon>Bacteroidota</taxon>
        <taxon>Cytophagia</taxon>
        <taxon>Cytophagales</taxon>
        <taxon>Hymenobacteraceae</taxon>
        <taxon>Pontibacter</taxon>
    </lineage>
</organism>
<dbReference type="InterPro" id="IPR011010">
    <property type="entry name" value="DNA_brk_join_enz"/>
</dbReference>
<dbReference type="Gene3D" id="1.10.443.10">
    <property type="entry name" value="Intergrase catalytic core"/>
    <property type="match status" value="1"/>
</dbReference>
<evidence type="ECO:0000256" key="1">
    <source>
        <dbReference type="ARBA" id="ARBA00008857"/>
    </source>
</evidence>
<dbReference type="EMBL" id="JBHULU010000006">
    <property type="protein sequence ID" value="MFD2513225.1"/>
    <property type="molecule type" value="Genomic_DNA"/>
</dbReference>
<keyword evidence="7" id="KW-1185">Reference proteome</keyword>
<dbReference type="InterPro" id="IPR004107">
    <property type="entry name" value="Integrase_SAM-like_N"/>
</dbReference>
<evidence type="ECO:0000256" key="4">
    <source>
        <dbReference type="ARBA" id="ARBA00023172"/>
    </source>
</evidence>
<evidence type="ECO:0000313" key="6">
    <source>
        <dbReference type="EMBL" id="MFD2513225.1"/>
    </source>
</evidence>
<evidence type="ECO:0000256" key="3">
    <source>
        <dbReference type="ARBA" id="ARBA00023125"/>
    </source>
</evidence>
<feature type="domain" description="Tyr recombinase" evidence="5">
    <location>
        <begin position="306"/>
        <end position="478"/>
    </location>
</feature>
<dbReference type="PROSITE" id="PS51898">
    <property type="entry name" value="TYR_RECOMBINASE"/>
    <property type="match status" value="1"/>
</dbReference>
<dbReference type="InterPro" id="IPR013762">
    <property type="entry name" value="Integrase-like_cat_sf"/>
</dbReference>
<keyword evidence="2" id="KW-0229">DNA integration</keyword>
<keyword evidence="3" id="KW-0238">DNA-binding</keyword>
<dbReference type="SUPFAM" id="SSF56349">
    <property type="entry name" value="DNA breaking-rejoining enzymes"/>
    <property type="match status" value="1"/>
</dbReference>
<evidence type="ECO:0000259" key="5">
    <source>
        <dbReference type="PROSITE" id="PS51898"/>
    </source>
</evidence>